<evidence type="ECO:0000256" key="2">
    <source>
        <dbReference type="ARBA" id="ARBA00011900"/>
    </source>
</evidence>
<evidence type="ECO:0000313" key="9">
    <source>
        <dbReference type="Proteomes" id="UP000829817"/>
    </source>
</evidence>
<evidence type="ECO:0000256" key="4">
    <source>
        <dbReference type="ARBA" id="ARBA00022679"/>
    </source>
</evidence>
<dbReference type="Proteomes" id="UP000829817">
    <property type="component" value="Chromosome"/>
</dbReference>
<dbReference type="GO" id="GO:0009007">
    <property type="term" value="F:site-specific DNA-methyltransferase (adenine-specific) activity"/>
    <property type="evidence" value="ECO:0007669"/>
    <property type="project" value="UniProtKB-EC"/>
</dbReference>
<comment type="similarity">
    <text evidence="1 7">Belongs to the N(4)/N(6)-methyltransferase family.</text>
</comment>
<dbReference type="SUPFAM" id="SSF53335">
    <property type="entry name" value="S-adenosyl-L-methionine-dependent methyltransferases"/>
    <property type="match status" value="1"/>
</dbReference>
<dbReference type="PANTHER" id="PTHR30481:SF3">
    <property type="entry name" value="DNA ADENINE METHYLASE"/>
    <property type="match status" value="1"/>
</dbReference>
<dbReference type="NCBIfam" id="TIGR00571">
    <property type="entry name" value="dam"/>
    <property type="match status" value="1"/>
</dbReference>
<gene>
    <name evidence="8" type="ORF">LVJ83_00535</name>
</gene>
<dbReference type="Pfam" id="PF02086">
    <property type="entry name" value="MethyltransfD12"/>
    <property type="match status" value="1"/>
</dbReference>
<evidence type="ECO:0000256" key="3">
    <source>
        <dbReference type="ARBA" id="ARBA00022603"/>
    </source>
</evidence>
<dbReference type="EC" id="2.1.1.72" evidence="2 7"/>
<organism evidence="8 9">
    <name type="scientific">Uruburuella testudinis</name>
    <dbReference type="NCBI Taxonomy" id="1282863"/>
    <lineage>
        <taxon>Bacteria</taxon>
        <taxon>Pseudomonadati</taxon>
        <taxon>Pseudomonadota</taxon>
        <taxon>Betaproteobacteria</taxon>
        <taxon>Neisseriales</taxon>
        <taxon>Neisseriaceae</taxon>
        <taxon>Uruburuella</taxon>
    </lineage>
</organism>
<keyword evidence="4 7" id="KW-0808">Transferase</keyword>
<keyword evidence="5 7" id="KW-0949">S-adenosyl-L-methionine</keyword>
<evidence type="ECO:0000256" key="1">
    <source>
        <dbReference type="ARBA" id="ARBA00006594"/>
    </source>
</evidence>
<dbReference type="PRINTS" id="PR00505">
    <property type="entry name" value="D12N6MTFRASE"/>
</dbReference>
<comment type="catalytic activity">
    <reaction evidence="6 7">
        <text>a 2'-deoxyadenosine in DNA + S-adenosyl-L-methionine = an N(6)-methyl-2'-deoxyadenosine in DNA + S-adenosyl-L-homocysteine + H(+)</text>
        <dbReference type="Rhea" id="RHEA:15197"/>
        <dbReference type="Rhea" id="RHEA-COMP:12418"/>
        <dbReference type="Rhea" id="RHEA-COMP:12419"/>
        <dbReference type="ChEBI" id="CHEBI:15378"/>
        <dbReference type="ChEBI" id="CHEBI:57856"/>
        <dbReference type="ChEBI" id="CHEBI:59789"/>
        <dbReference type="ChEBI" id="CHEBI:90615"/>
        <dbReference type="ChEBI" id="CHEBI:90616"/>
        <dbReference type="EC" id="2.1.1.72"/>
    </reaction>
</comment>
<dbReference type="GO" id="GO:0032259">
    <property type="term" value="P:methylation"/>
    <property type="evidence" value="ECO:0007669"/>
    <property type="project" value="UniProtKB-KW"/>
</dbReference>
<dbReference type="InterPro" id="IPR023095">
    <property type="entry name" value="Ade_MeTrfase_dom_2"/>
</dbReference>
<keyword evidence="3 7" id="KW-0489">Methyltransferase</keyword>
<dbReference type="InterPro" id="IPR012263">
    <property type="entry name" value="M_m6A_EcoRV"/>
</dbReference>
<reference evidence="8 9" key="1">
    <citation type="journal article" date="2022" name="Res Sq">
        <title>Evolution of multicellular longitudinally dividing oral cavity symbionts (Neisseriaceae).</title>
        <authorList>
            <person name="Nyongesa S."/>
            <person name="Weber P."/>
            <person name="Bernet E."/>
            <person name="Pullido F."/>
            <person name="Nieckarz M."/>
            <person name="Delaby M."/>
            <person name="Nieves C."/>
            <person name="Viehboeck T."/>
            <person name="Krause N."/>
            <person name="Rivera-Millot A."/>
            <person name="Nakamura A."/>
            <person name="Vischer N."/>
            <person name="VanNieuwenhze M."/>
            <person name="Brun Y."/>
            <person name="Cava F."/>
            <person name="Bulgheresi S."/>
            <person name="Veyrier F."/>
        </authorList>
    </citation>
    <scope>NUCLEOTIDE SEQUENCE [LARGE SCALE GENOMIC DNA]</scope>
    <source>
        <strain evidence="8 9">CCUG 63373m</strain>
    </source>
</reference>
<dbReference type="InterPro" id="IPR012327">
    <property type="entry name" value="MeTrfase_D12"/>
</dbReference>
<keyword evidence="9" id="KW-1185">Reference proteome</keyword>
<dbReference type="RefSeq" id="WP_244785263.1">
    <property type="nucleotide sequence ID" value="NZ_CP091508.1"/>
</dbReference>
<name>A0ABY4DSJ2_9NEIS</name>
<dbReference type="PANTHER" id="PTHR30481">
    <property type="entry name" value="DNA ADENINE METHYLASE"/>
    <property type="match status" value="1"/>
</dbReference>
<dbReference type="PROSITE" id="PS00092">
    <property type="entry name" value="N6_MTASE"/>
    <property type="match status" value="1"/>
</dbReference>
<dbReference type="PIRSF" id="PIRSF000398">
    <property type="entry name" value="M_m6A_EcoRV"/>
    <property type="match status" value="1"/>
</dbReference>
<accession>A0ABY4DSJ2</accession>
<dbReference type="Gene3D" id="3.40.50.150">
    <property type="entry name" value="Vaccinia Virus protein VP39"/>
    <property type="match status" value="1"/>
</dbReference>
<evidence type="ECO:0000313" key="8">
    <source>
        <dbReference type="EMBL" id="UOO82000.1"/>
    </source>
</evidence>
<dbReference type="InterPro" id="IPR029063">
    <property type="entry name" value="SAM-dependent_MTases_sf"/>
</dbReference>
<evidence type="ECO:0000256" key="6">
    <source>
        <dbReference type="ARBA" id="ARBA00047942"/>
    </source>
</evidence>
<evidence type="ECO:0000256" key="7">
    <source>
        <dbReference type="RuleBase" id="RU361257"/>
    </source>
</evidence>
<sequence length="270" mass="30736">MSKPFLKWAGGKSKLVPFIQFNLPTEPRKRLIEPFAGSAALSLSLEFDAYLLNDTNPDLIGLYQILKQEKQYFIDFTRQFFTSENNQEARFYELREQFNQSADLTERSALFVYLNRHAFNGLCRYNSKGRFNVPFGRYRSPYFPEAEMQGFIQKSNRIEILCSDFQTALALATDDDVVYCDPPYVPLSETASFTAYAKGGFNMDDQNRLALAAKEAAEQSQGVLISNHDTAFTREIYKDARLALIDVQRNIAAKGSSRQKVGELLAVYGE</sequence>
<dbReference type="EMBL" id="CP091508">
    <property type="protein sequence ID" value="UOO82000.1"/>
    <property type="molecule type" value="Genomic_DNA"/>
</dbReference>
<evidence type="ECO:0000256" key="5">
    <source>
        <dbReference type="ARBA" id="ARBA00022691"/>
    </source>
</evidence>
<proteinExistence type="inferred from homology"/>
<protein>
    <recommendedName>
        <fullName evidence="2 7">Site-specific DNA-methyltransferase (adenine-specific)</fullName>
        <ecNumber evidence="2 7">2.1.1.72</ecNumber>
    </recommendedName>
</protein>
<dbReference type="Gene3D" id="1.10.1020.10">
    <property type="entry name" value="Adenine-specific Methyltransferase, Domain 2"/>
    <property type="match status" value="1"/>
</dbReference>
<dbReference type="InterPro" id="IPR002052">
    <property type="entry name" value="DNA_methylase_N6_adenine_CS"/>
</dbReference>